<sequence>MKDIKEDKWGLVIVMAAFFIQVFAFGTSSAIGVYNIEFLNYFDNDAVGVSLIAAINWGFFLGTGPIVSFLMTKMSYCTVALIGSALVVTGILLMPFLTYLPVMCFSFGVLTGIGSCMVYIPSHVLSGLYFDRHRSLSTGVATSGSGLGAAIMPIVVGYLIQEYGWKGSLILVAGLNLHLLVFSALLRAPSTIMPNKHSVESKVLAASSDIKHMDLDNVVARK</sequence>
<evidence type="ECO:0000256" key="2">
    <source>
        <dbReference type="SAM" id="Phobius"/>
    </source>
</evidence>
<feature type="transmembrane region" description="Helical" evidence="2">
    <location>
        <begin position="12"/>
        <end position="34"/>
    </location>
</feature>
<feature type="transmembrane region" description="Helical" evidence="2">
    <location>
        <begin position="99"/>
        <end position="120"/>
    </location>
</feature>
<accession>A0A2T7Q1N1</accession>
<dbReference type="PANTHER" id="PTHR11360:SF284">
    <property type="entry name" value="EG:103B4.3 PROTEIN-RELATED"/>
    <property type="match status" value="1"/>
</dbReference>
<dbReference type="GO" id="GO:0022857">
    <property type="term" value="F:transmembrane transporter activity"/>
    <property type="evidence" value="ECO:0007669"/>
    <property type="project" value="InterPro"/>
</dbReference>
<dbReference type="PANTHER" id="PTHR11360">
    <property type="entry name" value="MONOCARBOXYLATE TRANSPORTER"/>
    <property type="match status" value="1"/>
</dbReference>
<dbReference type="SUPFAM" id="SSF103473">
    <property type="entry name" value="MFS general substrate transporter"/>
    <property type="match status" value="1"/>
</dbReference>
<feature type="transmembrane region" description="Helical" evidence="2">
    <location>
        <begin position="46"/>
        <end position="67"/>
    </location>
</feature>
<dbReference type="Pfam" id="PF07690">
    <property type="entry name" value="MFS_1"/>
    <property type="match status" value="1"/>
</dbReference>
<feature type="transmembrane region" description="Helical" evidence="2">
    <location>
        <begin position="167"/>
        <end position="186"/>
    </location>
</feature>
<dbReference type="GO" id="GO:0016020">
    <property type="term" value="C:membrane"/>
    <property type="evidence" value="ECO:0007669"/>
    <property type="project" value="UniProtKB-SubCell"/>
</dbReference>
<evidence type="ECO:0000313" key="4">
    <source>
        <dbReference type="EMBL" id="PVD39560.1"/>
    </source>
</evidence>
<organism evidence="4 5">
    <name type="scientific">Pomacea canaliculata</name>
    <name type="common">Golden apple snail</name>
    <dbReference type="NCBI Taxonomy" id="400727"/>
    <lineage>
        <taxon>Eukaryota</taxon>
        <taxon>Metazoa</taxon>
        <taxon>Spiralia</taxon>
        <taxon>Lophotrochozoa</taxon>
        <taxon>Mollusca</taxon>
        <taxon>Gastropoda</taxon>
        <taxon>Caenogastropoda</taxon>
        <taxon>Architaenioglossa</taxon>
        <taxon>Ampullarioidea</taxon>
        <taxon>Ampullariidae</taxon>
        <taxon>Pomacea</taxon>
    </lineage>
</organism>
<feature type="transmembrane region" description="Helical" evidence="2">
    <location>
        <begin position="74"/>
        <end position="93"/>
    </location>
</feature>
<feature type="transmembrane region" description="Helical" evidence="2">
    <location>
        <begin position="140"/>
        <end position="161"/>
    </location>
</feature>
<evidence type="ECO:0000313" key="5">
    <source>
        <dbReference type="Proteomes" id="UP000245119"/>
    </source>
</evidence>
<reference evidence="4 5" key="1">
    <citation type="submission" date="2018-04" db="EMBL/GenBank/DDBJ databases">
        <title>The genome of golden apple snail Pomacea canaliculata provides insight into stress tolerance and invasive adaptation.</title>
        <authorList>
            <person name="Liu C."/>
            <person name="Liu B."/>
            <person name="Ren Y."/>
            <person name="Zhang Y."/>
            <person name="Wang H."/>
            <person name="Li S."/>
            <person name="Jiang F."/>
            <person name="Yin L."/>
            <person name="Zhang G."/>
            <person name="Qian W."/>
            <person name="Fan W."/>
        </authorList>
    </citation>
    <scope>NUCLEOTIDE SEQUENCE [LARGE SCALE GENOMIC DNA]</scope>
    <source>
        <strain evidence="4">SZHN2017</strain>
        <tissue evidence="4">Muscle</tissue>
    </source>
</reference>
<dbReference type="InterPro" id="IPR050327">
    <property type="entry name" value="Proton-linked_MCT"/>
</dbReference>
<dbReference type="InterPro" id="IPR036259">
    <property type="entry name" value="MFS_trans_sf"/>
</dbReference>
<dbReference type="OrthoDB" id="6499973at2759"/>
<comment type="caution">
    <text evidence="4">The sequence shown here is derived from an EMBL/GenBank/DDBJ whole genome shotgun (WGS) entry which is preliminary data.</text>
</comment>
<keyword evidence="5" id="KW-1185">Reference proteome</keyword>
<evidence type="ECO:0000256" key="1">
    <source>
        <dbReference type="ARBA" id="ARBA00004141"/>
    </source>
</evidence>
<keyword evidence="2" id="KW-0812">Transmembrane</keyword>
<comment type="subcellular location">
    <subcellularLocation>
        <location evidence="1">Membrane</location>
        <topology evidence="1">Multi-pass membrane protein</topology>
    </subcellularLocation>
</comment>
<proteinExistence type="predicted"/>
<keyword evidence="2" id="KW-1133">Transmembrane helix</keyword>
<keyword evidence="2" id="KW-0472">Membrane</keyword>
<dbReference type="PROSITE" id="PS50850">
    <property type="entry name" value="MFS"/>
    <property type="match status" value="1"/>
</dbReference>
<dbReference type="InterPro" id="IPR020846">
    <property type="entry name" value="MFS_dom"/>
</dbReference>
<feature type="domain" description="Major facilitator superfamily (MFS) profile" evidence="3">
    <location>
        <begin position="10"/>
        <end position="222"/>
    </location>
</feature>
<dbReference type="Gene3D" id="1.20.1250.20">
    <property type="entry name" value="MFS general substrate transporter like domains"/>
    <property type="match status" value="1"/>
</dbReference>
<evidence type="ECO:0000259" key="3">
    <source>
        <dbReference type="PROSITE" id="PS50850"/>
    </source>
</evidence>
<dbReference type="AlphaFoldDB" id="A0A2T7Q1N1"/>
<name>A0A2T7Q1N1_POMCA</name>
<dbReference type="Proteomes" id="UP000245119">
    <property type="component" value="Linkage Group LG1"/>
</dbReference>
<dbReference type="EMBL" id="PZQS01000001">
    <property type="protein sequence ID" value="PVD39560.1"/>
    <property type="molecule type" value="Genomic_DNA"/>
</dbReference>
<dbReference type="InterPro" id="IPR011701">
    <property type="entry name" value="MFS"/>
</dbReference>
<protein>
    <recommendedName>
        <fullName evidence="3">Major facilitator superfamily (MFS) profile domain-containing protein</fullName>
    </recommendedName>
</protein>
<gene>
    <name evidence="4" type="ORF">C0Q70_02195</name>
</gene>